<keyword evidence="3 5" id="KW-0460">Magnesium</keyword>
<feature type="binding site" evidence="5">
    <location>
        <begin position="252"/>
        <end position="255"/>
    </location>
    <ligand>
        <name>GTP</name>
        <dbReference type="ChEBI" id="CHEBI:37565"/>
    </ligand>
</feature>
<evidence type="ECO:0000256" key="3">
    <source>
        <dbReference type="ARBA" id="ARBA00022842"/>
    </source>
</evidence>
<dbReference type="InterPro" id="IPR036726">
    <property type="entry name" value="GTP1_OBG_dom_sf"/>
</dbReference>
<dbReference type="InterPro" id="IPR006169">
    <property type="entry name" value="GTP1_OBG_dom"/>
</dbReference>
<proteinExistence type="inferred from homology"/>
<reference evidence="9 10" key="1">
    <citation type="journal article" date="2015" name="Nature">
        <title>rRNA introns, odd ribosomes, and small enigmatic genomes across a large radiation of phyla.</title>
        <authorList>
            <person name="Brown C.T."/>
            <person name="Hug L.A."/>
            <person name="Thomas B.C."/>
            <person name="Sharon I."/>
            <person name="Castelle C.J."/>
            <person name="Singh A."/>
            <person name="Wilkins M.J."/>
            <person name="Williams K.H."/>
            <person name="Banfield J.F."/>
        </authorList>
    </citation>
    <scope>NUCLEOTIDE SEQUENCE [LARGE SCALE GENOMIC DNA]</scope>
</reference>
<keyword evidence="2 5" id="KW-0547">Nucleotide-binding</keyword>
<dbReference type="GO" id="GO:0005525">
    <property type="term" value="F:GTP binding"/>
    <property type="evidence" value="ECO:0007669"/>
    <property type="project" value="UniProtKB-UniRule"/>
</dbReference>
<keyword evidence="5" id="KW-0479">Metal-binding</keyword>
<keyword evidence="4 5" id="KW-0342">GTP-binding</keyword>
<feature type="binding site" evidence="5">
    <location>
        <begin position="164"/>
        <end position="168"/>
    </location>
    <ligand>
        <name>GTP</name>
        <dbReference type="ChEBI" id="CHEBI:37565"/>
    </ligand>
</feature>
<dbReference type="InterPro" id="IPR006073">
    <property type="entry name" value="GTP-bd"/>
</dbReference>
<feature type="binding site" evidence="5">
    <location>
        <begin position="185"/>
        <end position="188"/>
    </location>
    <ligand>
        <name>GTP</name>
        <dbReference type="ChEBI" id="CHEBI:37565"/>
    </ligand>
</feature>
<sequence>MFADEATIKIKAGSGGNGCVSFRREKYVLKGGPDGGDGGKGGDGEDGRSKKQTGKGGNDLILQVPPGTIVRIDGGDIFCDLTKIGDRVVLAKGGRGGWGNTHFATAVRQAPFFAHKGKPGHERNFKLELKLIADVGLVGLPNSGKSTFLSRISNARPKIADYPFTTLSPNLGVTKFRDQEFVVADIPGLISGASEGIGLGDKFLRHIERTTALIHIIDILSQNPNQDYKVIRTELKKWNPELLKKKELVVLNKADTLERKEAIKITKDLSKKIKKPVYLISAVSGEGVDKVLEELV</sequence>
<dbReference type="PIRSF" id="PIRSF002401">
    <property type="entry name" value="GTP_bd_Obg/CgtA"/>
    <property type="match status" value="1"/>
</dbReference>
<accession>A0A0G0MJ53</accession>
<dbReference type="Pfam" id="PF01926">
    <property type="entry name" value="MMR_HSR1"/>
    <property type="match status" value="1"/>
</dbReference>
<feature type="binding site" evidence="5">
    <location>
        <begin position="139"/>
        <end position="146"/>
    </location>
    <ligand>
        <name>GTP</name>
        <dbReference type="ChEBI" id="CHEBI:37565"/>
    </ligand>
</feature>
<evidence type="ECO:0000313" key="10">
    <source>
        <dbReference type="Proteomes" id="UP000034498"/>
    </source>
</evidence>
<dbReference type="NCBIfam" id="NF008956">
    <property type="entry name" value="PRK12299.1"/>
    <property type="match status" value="1"/>
</dbReference>
<protein>
    <recommendedName>
        <fullName evidence="5">GTPase Obg</fullName>
        <ecNumber evidence="5">3.6.5.-</ecNumber>
    </recommendedName>
    <alternativeName>
        <fullName evidence="5">GTP-binding protein Obg</fullName>
    </alternativeName>
</protein>
<dbReference type="PANTHER" id="PTHR11702:SF31">
    <property type="entry name" value="MITOCHONDRIAL RIBOSOME-ASSOCIATED GTPASE 2"/>
    <property type="match status" value="1"/>
</dbReference>
<evidence type="ECO:0000259" key="7">
    <source>
        <dbReference type="PROSITE" id="PS51710"/>
    </source>
</evidence>
<name>A0A0G0MJ53_9BACT</name>
<dbReference type="InterPro" id="IPR027417">
    <property type="entry name" value="P-loop_NTPase"/>
</dbReference>
<feature type="binding site" evidence="5">
    <location>
        <begin position="281"/>
        <end position="283"/>
    </location>
    <ligand>
        <name>GTP</name>
        <dbReference type="ChEBI" id="CHEBI:37565"/>
    </ligand>
</feature>
<dbReference type="PATRIC" id="fig|1618336.3.peg.409"/>
<comment type="similarity">
    <text evidence="1 5">Belongs to the TRAFAC class OBG-HflX-like GTPase superfamily. OBG GTPase family.</text>
</comment>
<dbReference type="EC" id="3.6.5.-" evidence="5"/>
<dbReference type="NCBIfam" id="TIGR02729">
    <property type="entry name" value="Obg_CgtA"/>
    <property type="match status" value="1"/>
</dbReference>
<comment type="caution">
    <text evidence="9">The sequence shown here is derived from an EMBL/GenBank/DDBJ whole genome shotgun (WGS) entry which is preliminary data.</text>
</comment>
<dbReference type="STRING" id="1618336.US94_C0026G0006"/>
<evidence type="ECO:0000256" key="6">
    <source>
        <dbReference type="SAM" id="MobiDB-lite"/>
    </source>
</evidence>
<feature type="compositionally biased region" description="Basic and acidic residues" evidence="6">
    <location>
        <begin position="40"/>
        <end position="49"/>
    </location>
</feature>
<evidence type="ECO:0000256" key="4">
    <source>
        <dbReference type="ARBA" id="ARBA00023134"/>
    </source>
</evidence>
<dbReference type="Pfam" id="PF01018">
    <property type="entry name" value="GTP1_OBG"/>
    <property type="match status" value="1"/>
</dbReference>
<dbReference type="Gene3D" id="2.70.210.12">
    <property type="entry name" value="GTP1/OBG domain"/>
    <property type="match status" value="2"/>
</dbReference>
<feature type="domain" description="OBG-type G" evidence="7">
    <location>
        <begin position="133"/>
        <end position="296"/>
    </location>
</feature>
<gene>
    <name evidence="5" type="primary">obg</name>
    <name evidence="9" type="ORF">US94_C0026G0006</name>
</gene>
<comment type="function">
    <text evidence="5">An essential GTPase which binds GTP, GDP and possibly (p)ppGpp with moderate affinity, with high nucleotide exchange rates and a fairly low GTP hydrolysis rate. Plays a role in control of the cell cycle, stress response, ribosome biogenesis and in those bacteria that undergo differentiation, in morphogenesis control.</text>
</comment>
<dbReference type="EMBL" id="LBUX01000026">
    <property type="protein sequence ID" value="KKQ73759.1"/>
    <property type="molecule type" value="Genomic_DNA"/>
</dbReference>
<evidence type="ECO:0000256" key="5">
    <source>
        <dbReference type="HAMAP-Rule" id="MF_01454"/>
    </source>
</evidence>
<evidence type="ECO:0000256" key="2">
    <source>
        <dbReference type="ARBA" id="ARBA00022741"/>
    </source>
</evidence>
<dbReference type="SUPFAM" id="SSF82051">
    <property type="entry name" value="Obg GTP-binding protein N-terminal domain"/>
    <property type="match status" value="1"/>
</dbReference>
<comment type="subcellular location">
    <subcellularLocation>
        <location evidence="5">Cytoplasm</location>
    </subcellularLocation>
</comment>
<dbReference type="GO" id="GO:0042254">
    <property type="term" value="P:ribosome biogenesis"/>
    <property type="evidence" value="ECO:0007669"/>
    <property type="project" value="UniProtKB-UniRule"/>
</dbReference>
<dbReference type="GO" id="GO:0000287">
    <property type="term" value="F:magnesium ion binding"/>
    <property type="evidence" value="ECO:0007669"/>
    <property type="project" value="InterPro"/>
</dbReference>
<organism evidence="9 10">
    <name type="scientific">Berkelbacteria bacterium GW2011_GWB1_38_5</name>
    <dbReference type="NCBI Taxonomy" id="1618336"/>
    <lineage>
        <taxon>Bacteria</taxon>
        <taxon>Candidatus Berkelbacteria</taxon>
    </lineage>
</organism>
<evidence type="ECO:0000256" key="1">
    <source>
        <dbReference type="ARBA" id="ARBA00007699"/>
    </source>
</evidence>
<dbReference type="Proteomes" id="UP000034498">
    <property type="component" value="Unassembled WGS sequence"/>
</dbReference>
<dbReference type="PROSITE" id="PS51883">
    <property type="entry name" value="OBG"/>
    <property type="match status" value="1"/>
</dbReference>
<dbReference type="GO" id="GO:0005737">
    <property type="term" value="C:cytoplasm"/>
    <property type="evidence" value="ECO:0007669"/>
    <property type="project" value="UniProtKB-SubCell"/>
</dbReference>
<dbReference type="PROSITE" id="PS51710">
    <property type="entry name" value="G_OBG"/>
    <property type="match status" value="1"/>
</dbReference>
<dbReference type="SUPFAM" id="SSF52540">
    <property type="entry name" value="P-loop containing nucleoside triphosphate hydrolases"/>
    <property type="match status" value="1"/>
</dbReference>
<dbReference type="InterPro" id="IPR045086">
    <property type="entry name" value="OBG_GTPase"/>
</dbReference>
<dbReference type="InterPro" id="IPR031167">
    <property type="entry name" value="G_OBG"/>
</dbReference>
<dbReference type="HAMAP" id="MF_01454">
    <property type="entry name" value="GTPase_Obg"/>
    <property type="match status" value="1"/>
</dbReference>
<comment type="subunit">
    <text evidence="5">Monomer.</text>
</comment>
<keyword evidence="5" id="KW-0963">Cytoplasm</keyword>
<dbReference type="Gene3D" id="3.40.50.300">
    <property type="entry name" value="P-loop containing nucleotide triphosphate hydrolases"/>
    <property type="match status" value="1"/>
</dbReference>
<evidence type="ECO:0000313" key="9">
    <source>
        <dbReference type="EMBL" id="KKQ73759.1"/>
    </source>
</evidence>
<feature type="binding site" evidence="5">
    <location>
        <position position="166"/>
    </location>
    <ligand>
        <name>Mg(2+)</name>
        <dbReference type="ChEBI" id="CHEBI:18420"/>
    </ligand>
</feature>
<comment type="cofactor">
    <cofactor evidence="5">
        <name>Mg(2+)</name>
        <dbReference type="ChEBI" id="CHEBI:18420"/>
    </cofactor>
</comment>
<dbReference type="PANTHER" id="PTHR11702">
    <property type="entry name" value="DEVELOPMENTALLY REGULATED GTP-BINDING PROTEIN-RELATED"/>
    <property type="match status" value="1"/>
</dbReference>
<dbReference type="GO" id="GO:0003924">
    <property type="term" value="F:GTPase activity"/>
    <property type="evidence" value="ECO:0007669"/>
    <property type="project" value="UniProtKB-UniRule"/>
</dbReference>
<feature type="binding site" evidence="5">
    <location>
        <position position="146"/>
    </location>
    <ligand>
        <name>Mg(2+)</name>
        <dbReference type="ChEBI" id="CHEBI:18420"/>
    </ligand>
</feature>
<dbReference type="AlphaFoldDB" id="A0A0G0MJ53"/>
<dbReference type="InterPro" id="IPR014100">
    <property type="entry name" value="GTP-bd_Obg/CgtA"/>
</dbReference>
<feature type="region of interest" description="Disordered" evidence="6">
    <location>
        <begin position="30"/>
        <end position="60"/>
    </location>
</feature>
<dbReference type="PRINTS" id="PR00326">
    <property type="entry name" value="GTP1OBG"/>
</dbReference>
<dbReference type="CDD" id="cd01898">
    <property type="entry name" value="Obg"/>
    <property type="match status" value="1"/>
</dbReference>
<evidence type="ECO:0000259" key="8">
    <source>
        <dbReference type="PROSITE" id="PS51883"/>
    </source>
</evidence>
<keyword evidence="5" id="KW-0378">Hydrolase</keyword>
<feature type="domain" description="Obg" evidence="8">
    <location>
        <begin position="1"/>
        <end position="132"/>
    </location>
</feature>